<dbReference type="InterPro" id="IPR003594">
    <property type="entry name" value="HATPase_dom"/>
</dbReference>
<dbReference type="SUPFAM" id="SSF55874">
    <property type="entry name" value="ATPase domain of HSP90 chaperone/DNA topoisomerase II/histidine kinase"/>
    <property type="match status" value="1"/>
</dbReference>
<dbReference type="PANTHER" id="PTHR42878:SF7">
    <property type="entry name" value="SENSOR HISTIDINE KINASE GLRK"/>
    <property type="match status" value="1"/>
</dbReference>
<sequence length="370" mass="41177">MKTDEKISLLKTVDLLNFFDHSTLTKLTQNCREHSLEAGETLFSEGSIENAMYLILSGELVIIKGNKQIATLGPGFYLGEMSLIESKPRSASAKATQKTDLLEISEEHFNEYLASEPKALLSMMRTLSSRIRNDLDNAVKEMQKLSIFTHDIKNNMTPLGIAELGLEDLIEFLEGQNGQHSRKGLDEAKECFEVITAVREGVMSMLEASLNQVKKIKAPYVKEDSDLIEVIRDTVQGISCHKNLRGKTIHTDGELNELRCKINALDIKRVLQNLIINAGCVTEDNGEIRIAIGKKDNEIQVSIIDQGGGIPEEIQPFLLKESLTTKKDGNGLGLLSCKNIVQDSHQGKFWYDTEIGKGTVFHFTLPICPD</sequence>
<keyword evidence="6" id="KW-0067">ATP-binding</keyword>
<dbReference type="SUPFAM" id="SSF51206">
    <property type="entry name" value="cAMP-binding domain-like"/>
    <property type="match status" value="1"/>
</dbReference>
<dbReference type="PANTHER" id="PTHR42878">
    <property type="entry name" value="TWO-COMPONENT HISTIDINE KINASE"/>
    <property type="match status" value="1"/>
</dbReference>
<evidence type="ECO:0000256" key="7">
    <source>
        <dbReference type="ARBA" id="ARBA00023012"/>
    </source>
</evidence>
<gene>
    <name evidence="10" type="ORF">G3M78_14310</name>
</gene>
<keyword evidence="3" id="KW-0808">Transferase</keyword>
<dbReference type="InterPro" id="IPR004358">
    <property type="entry name" value="Sig_transdc_His_kin-like_C"/>
</dbReference>
<dbReference type="InterPro" id="IPR050351">
    <property type="entry name" value="BphY/WalK/GraS-like"/>
</dbReference>
<dbReference type="GO" id="GO:0030295">
    <property type="term" value="F:protein kinase activator activity"/>
    <property type="evidence" value="ECO:0007669"/>
    <property type="project" value="TreeGrafter"/>
</dbReference>
<dbReference type="InterPro" id="IPR018490">
    <property type="entry name" value="cNMP-bd_dom_sf"/>
</dbReference>
<dbReference type="PRINTS" id="PR00344">
    <property type="entry name" value="BCTRLSENSOR"/>
</dbReference>
<dbReference type="GO" id="GO:0005524">
    <property type="term" value="F:ATP binding"/>
    <property type="evidence" value="ECO:0007669"/>
    <property type="project" value="UniProtKB-KW"/>
</dbReference>
<evidence type="ECO:0000259" key="8">
    <source>
        <dbReference type="PROSITE" id="PS50042"/>
    </source>
</evidence>
<dbReference type="AlphaFoldDB" id="A0A7T0C4R5"/>
<evidence type="ECO:0000256" key="1">
    <source>
        <dbReference type="ARBA" id="ARBA00000085"/>
    </source>
</evidence>
<dbReference type="CDD" id="cd00075">
    <property type="entry name" value="HATPase"/>
    <property type="match status" value="1"/>
</dbReference>
<evidence type="ECO:0000259" key="9">
    <source>
        <dbReference type="PROSITE" id="PS50109"/>
    </source>
</evidence>
<dbReference type="Pfam" id="PF00027">
    <property type="entry name" value="cNMP_binding"/>
    <property type="match status" value="1"/>
</dbReference>
<accession>A0A7T0C4R5</accession>
<dbReference type="PROSITE" id="PS50042">
    <property type="entry name" value="CNMP_BINDING_3"/>
    <property type="match status" value="1"/>
</dbReference>
<dbReference type="Proteomes" id="UP000594464">
    <property type="component" value="Chromosome"/>
</dbReference>
<dbReference type="Gene3D" id="2.60.120.10">
    <property type="entry name" value="Jelly Rolls"/>
    <property type="match status" value="1"/>
</dbReference>
<evidence type="ECO:0000256" key="5">
    <source>
        <dbReference type="ARBA" id="ARBA00022777"/>
    </source>
</evidence>
<dbReference type="SMART" id="SM00387">
    <property type="entry name" value="HATPase_c"/>
    <property type="match status" value="1"/>
</dbReference>
<dbReference type="InterPro" id="IPR018488">
    <property type="entry name" value="cNMP-bd_CS"/>
</dbReference>
<dbReference type="PROSITE" id="PS50109">
    <property type="entry name" value="HIS_KIN"/>
    <property type="match status" value="1"/>
</dbReference>
<dbReference type="Pfam" id="PF02518">
    <property type="entry name" value="HATPase_c"/>
    <property type="match status" value="1"/>
</dbReference>
<evidence type="ECO:0000256" key="3">
    <source>
        <dbReference type="ARBA" id="ARBA00022679"/>
    </source>
</evidence>
<evidence type="ECO:0000256" key="4">
    <source>
        <dbReference type="ARBA" id="ARBA00022741"/>
    </source>
</evidence>
<dbReference type="EC" id="2.7.13.3" evidence="2"/>
<keyword evidence="7" id="KW-0902">Two-component regulatory system</keyword>
<name>A0A7T0C4R5_9BACT</name>
<dbReference type="InterPro" id="IPR000595">
    <property type="entry name" value="cNMP-bd_dom"/>
</dbReference>
<feature type="domain" description="Histidine kinase" evidence="9">
    <location>
        <begin position="147"/>
        <end position="369"/>
    </location>
</feature>
<evidence type="ECO:0000256" key="6">
    <source>
        <dbReference type="ARBA" id="ARBA00022840"/>
    </source>
</evidence>
<protein>
    <recommendedName>
        <fullName evidence="2">histidine kinase</fullName>
        <ecNumber evidence="2">2.7.13.3</ecNumber>
    </recommendedName>
</protein>
<dbReference type="InterPro" id="IPR014710">
    <property type="entry name" value="RmlC-like_jellyroll"/>
</dbReference>
<evidence type="ECO:0000313" key="11">
    <source>
        <dbReference type="Proteomes" id="UP000594464"/>
    </source>
</evidence>
<dbReference type="SMART" id="SM00100">
    <property type="entry name" value="cNMP"/>
    <property type="match status" value="1"/>
</dbReference>
<evidence type="ECO:0000313" key="10">
    <source>
        <dbReference type="EMBL" id="QPJ66507.1"/>
    </source>
</evidence>
<feature type="domain" description="Cyclic nucleotide-binding" evidence="8">
    <location>
        <begin position="15"/>
        <end position="130"/>
    </location>
</feature>
<dbReference type="InterPro" id="IPR036890">
    <property type="entry name" value="HATPase_C_sf"/>
</dbReference>
<dbReference type="InterPro" id="IPR005467">
    <property type="entry name" value="His_kinase_dom"/>
</dbReference>
<dbReference type="Gene3D" id="3.30.565.10">
    <property type="entry name" value="Histidine kinase-like ATPase, C-terminal domain"/>
    <property type="match status" value="1"/>
</dbReference>
<dbReference type="GO" id="GO:0004673">
    <property type="term" value="F:protein histidine kinase activity"/>
    <property type="evidence" value="ECO:0007669"/>
    <property type="project" value="UniProtKB-EC"/>
</dbReference>
<dbReference type="KEGG" id="nva:G3M78_14310"/>
<dbReference type="PROSITE" id="PS00889">
    <property type="entry name" value="CNMP_BINDING_2"/>
    <property type="match status" value="1"/>
</dbReference>
<dbReference type="GO" id="GO:0007234">
    <property type="term" value="P:osmosensory signaling via phosphorelay pathway"/>
    <property type="evidence" value="ECO:0007669"/>
    <property type="project" value="TreeGrafter"/>
</dbReference>
<dbReference type="GO" id="GO:0000156">
    <property type="term" value="F:phosphorelay response regulator activity"/>
    <property type="evidence" value="ECO:0007669"/>
    <property type="project" value="TreeGrafter"/>
</dbReference>
<reference evidence="11" key="1">
    <citation type="submission" date="2020-02" db="EMBL/GenBank/DDBJ databases">
        <title>Genomic and physiological characterization of two novel Nitrospinaceae genera.</title>
        <authorList>
            <person name="Mueller A.J."/>
            <person name="Jung M.-Y."/>
            <person name="Strachan C.R."/>
            <person name="Herbold C.W."/>
            <person name="Kirkegaard R.H."/>
            <person name="Daims H."/>
        </authorList>
    </citation>
    <scope>NUCLEOTIDE SEQUENCE [LARGE SCALE GENOMIC DNA]</scope>
</reference>
<dbReference type="CDD" id="cd00038">
    <property type="entry name" value="CAP_ED"/>
    <property type="match status" value="1"/>
</dbReference>
<organism evidence="10 11">
    <name type="scientific">Candidatus Nitrohelix vancouverensis</name>
    <dbReference type="NCBI Taxonomy" id="2705534"/>
    <lineage>
        <taxon>Bacteria</taxon>
        <taxon>Pseudomonadati</taxon>
        <taxon>Nitrospinota/Tectimicrobiota group</taxon>
        <taxon>Nitrospinota</taxon>
        <taxon>Nitrospinia</taxon>
        <taxon>Nitrospinales</taxon>
        <taxon>Nitrospinaceae</taxon>
        <taxon>Candidatus Nitrohelix</taxon>
    </lineage>
</organism>
<proteinExistence type="predicted"/>
<evidence type="ECO:0000256" key="2">
    <source>
        <dbReference type="ARBA" id="ARBA00012438"/>
    </source>
</evidence>
<keyword evidence="4" id="KW-0547">Nucleotide-binding</keyword>
<keyword evidence="5" id="KW-0418">Kinase</keyword>
<comment type="catalytic activity">
    <reaction evidence="1">
        <text>ATP + protein L-histidine = ADP + protein N-phospho-L-histidine.</text>
        <dbReference type="EC" id="2.7.13.3"/>
    </reaction>
</comment>
<dbReference type="EMBL" id="CP048620">
    <property type="protein sequence ID" value="QPJ66507.1"/>
    <property type="molecule type" value="Genomic_DNA"/>
</dbReference>